<gene>
    <name evidence="2" type="ORF">EJA03_07215</name>
</gene>
<feature type="transmembrane region" description="Helical" evidence="1">
    <location>
        <begin position="12"/>
        <end position="32"/>
    </location>
</feature>
<dbReference type="Proteomes" id="UP000269041">
    <property type="component" value="Unassembled WGS sequence"/>
</dbReference>
<dbReference type="OrthoDB" id="5877190at2"/>
<keyword evidence="3" id="KW-1185">Reference proteome</keyword>
<sequence>MKSPALLNVKPPFYKGLSLAEVGLLTAVNTVIMTGVGAGLMALTGIGMLWVASLFLGVVSVFAMPKMMINAITRAKRAHCQSYFEMKFDRFKHAERYQTQSRKMATKRIEDHD</sequence>
<evidence type="ECO:0000313" key="2">
    <source>
        <dbReference type="EMBL" id="RSD31712.1"/>
    </source>
</evidence>
<name>A0A3R9G435_9VIBR</name>
<evidence type="ECO:0000256" key="1">
    <source>
        <dbReference type="SAM" id="Phobius"/>
    </source>
</evidence>
<organism evidence="2 3">
    <name type="scientific">Vibrio pectenicida</name>
    <dbReference type="NCBI Taxonomy" id="62763"/>
    <lineage>
        <taxon>Bacteria</taxon>
        <taxon>Pseudomonadati</taxon>
        <taxon>Pseudomonadota</taxon>
        <taxon>Gammaproteobacteria</taxon>
        <taxon>Vibrionales</taxon>
        <taxon>Vibrionaceae</taxon>
        <taxon>Vibrio</taxon>
    </lineage>
</organism>
<dbReference type="AlphaFoldDB" id="A0A3R9G435"/>
<reference evidence="2 3" key="1">
    <citation type="submission" date="2018-12" db="EMBL/GenBank/DDBJ databases">
        <title>Genomic taxonomy of the Vibrionaceae family.</title>
        <authorList>
            <person name="Gomez-Gil B."/>
            <person name="Enciso-Ibarra K."/>
        </authorList>
    </citation>
    <scope>NUCLEOTIDE SEQUENCE [LARGE SCALE GENOMIC DNA]</scope>
    <source>
        <strain evidence="2 3">CAIM 594</strain>
    </source>
</reference>
<proteinExistence type="predicted"/>
<keyword evidence="1" id="KW-1133">Transmembrane helix</keyword>
<accession>A0A3R9G435</accession>
<comment type="caution">
    <text evidence="2">The sequence shown here is derived from an EMBL/GenBank/DDBJ whole genome shotgun (WGS) entry which is preliminary data.</text>
</comment>
<keyword evidence="1" id="KW-0472">Membrane</keyword>
<dbReference type="EMBL" id="RSFA01000024">
    <property type="protein sequence ID" value="RSD31712.1"/>
    <property type="molecule type" value="Genomic_DNA"/>
</dbReference>
<feature type="transmembrane region" description="Helical" evidence="1">
    <location>
        <begin position="38"/>
        <end position="64"/>
    </location>
</feature>
<dbReference type="RefSeq" id="WP_125320568.1">
    <property type="nucleotide sequence ID" value="NZ_AP024891.1"/>
</dbReference>
<protein>
    <submittedName>
        <fullName evidence="2">DUF3487 family protein</fullName>
    </submittedName>
</protein>
<keyword evidence="1" id="KW-0812">Transmembrane</keyword>
<evidence type="ECO:0000313" key="3">
    <source>
        <dbReference type="Proteomes" id="UP000269041"/>
    </source>
</evidence>